<dbReference type="RefSeq" id="WP_219763901.1">
    <property type="nucleotide sequence ID" value="NZ_JAHYBZ010000005.1"/>
</dbReference>
<comment type="similarity">
    <text evidence="1">Belongs to the UPF0065 (bug) family.</text>
</comment>
<reference evidence="3 4" key="1">
    <citation type="submission" date="2021-07" db="EMBL/GenBank/DDBJ databases">
        <authorList>
            <person name="So Y."/>
        </authorList>
    </citation>
    <scope>NUCLEOTIDE SEQUENCE [LARGE SCALE GENOMIC DNA]</scope>
    <source>
        <strain evidence="3 4">HJA6</strain>
    </source>
</reference>
<evidence type="ECO:0000256" key="2">
    <source>
        <dbReference type="SAM" id="SignalP"/>
    </source>
</evidence>
<organism evidence="3 4">
    <name type="scientific">Roseomonas alba</name>
    <dbReference type="NCBI Taxonomy" id="2846776"/>
    <lineage>
        <taxon>Bacteria</taxon>
        <taxon>Pseudomonadati</taxon>
        <taxon>Pseudomonadota</taxon>
        <taxon>Alphaproteobacteria</taxon>
        <taxon>Acetobacterales</taxon>
        <taxon>Roseomonadaceae</taxon>
        <taxon>Roseomonas</taxon>
    </lineage>
</organism>
<dbReference type="Pfam" id="PF03401">
    <property type="entry name" value="TctC"/>
    <property type="match status" value="1"/>
</dbReference>
<dbReference type="PIRSF" id="PIRSF017082">
    <property type="entry name" value="YflP"/>
    <property type="match status" value="1"/>
</dbReference>
<dbReference type="EMBL" id="JAHYBZ010000005">
    <property type="protein sequence ID" value="MBW6399289.1"/>
    <property type="molecule type" value="Genomic_DNA"/>
</dbReference>
<keyword evidence="2" id="KW-0732">Signal</keyword>
<proteinExistence type="inferred from homology"/>
<evidence type="ECO:0000256" key="1">
    <source>
        <dbReference type="ARBA" id="ARBA00006987"/>
    </source>
</evidence>
<protein>
    <submittedName>
        <fullName evidence="3">Tripartite tricarboxylate transporter substrate binding protein</fullName>
    </submittedName>
</protein>
<gene>
    <name evidence="3" type="ORF">KPL78_15620</name>
</gene>
<dbReference type="CDD" id="cd07012">
    <property type="entry name" value="PBP2_Bug_TTT"/>
    <property type="match status" value="1"/>
</dbReference>
<dbReference type="InterPro" id="IPR005064">
    <property type="entry name" value="BUG"/>
</dbReference>
<dbReference type="PANTHER" id="PTHR42928">
    <property type="entry name" value="TRICARBOXYLATE-BINDING PROTEIN"/>
    <property type="match status" value="1"/>
</dbReference>
<evidence type="ECO:0000313" key="3">
    <source>
        <dbReference type="EMBL" id="MBW6399289.1"/>
    </source>
</evidence>
<evidence type="ECO:0000313" key="4">
    <source>
        <dbReference type="Proteomes" id="UP001196565"/>
    </source>
</evidence>
<dbReference type="PANTHER" id="PTHR42928:SF5">
    <property type="entry name" value="BLR1237 PROTEIN"/>
    <property type="match status" value="1"/>
</dbReference>
<feature type="chain" id="PRO_5046977265" evidence="2">
    <location>
        <begin position="19"/>
        <end position="323"/>
    </location>
</feature>
<keyword evidence="4" id="KW-1185">Reference proteome</keyword>
<comment type="caution">
    <text evidence="3">The sequence shown here is derived from an EMBL/GenBank/DDBJ whole genome shotgun (WGS) entry which is preliminary data.</text>
</comment>
<accession>A0ABS7ADP1</accession>
<dbReference type="Gene3D" id="3.40.190.10">
    <property type="entry name" value="Periplasmic binding protein-like II"/>
    <property type="match status" value="1"/>
</dbReference>
<dbReference type="Gene3D" id="3.40.190.150">
    <property type="entry name" value="Bordetella uptake gene, domain 1"/>
    <property type="match status" value="1"/>
</dbReference>
<dbReference type="InterPro" id="IPR042100">
    <property type="entry name" value="Bug_dom1"/>
</dbReference>
<feature type="signal peptide" evidence="2">
    <location>
        <begin position="1"/>
        <end position="18"/>
    </location>
</feature>
<name>A0ABS7ADP1_9PROT</name>
<sequence>MKRRIFCGAVLTAPAVWAASGVAQTFPTRPVTLVVPFPAGNVTDVFARLVAKGLSDRLGQPVVVDNKPGAAGIIGTELVAHAQPDGYTMLYAPSGPMATHVSLYRRLPYDPLTSFALVQGLSANALILVVPATRPYRTLEQFVAHLRQNPERLNLGSPGIGTGAHLAGELFQVATGTKMAHIPYRDGGAMYSDLIAGNIDAVFDFVAVMRPHVEAGKVSVLGVTREDRLRSFPAVPTFKEKGYDVLITSWSSIAMPAGTPARVVDQTAAAARDVLGSPEVVQFLASNDSASLVALDPPHLREFLLSEIEVYRRIIAISGVRLE</sequence>
<dbReference type="SUPFAM" id="SSF53850">
    <property type="entry name" value="Periplasmic binding protein-like II"/>
    <property type="match status" value="1"/>
</dbReference>
<dbReference type="Proteomes" id="UP001196565">
    <property type="component" value="Unassembled WGS sequence"/>
</dbReference>